<evidence type="ECO:0000256" key="6">
    <source>
        <dbReference type="ARBA" id="ARBA00023136"/>
    </source>
</evidence>
<keyword evidence="4 7" id="KW-0812">Transmembrane</keyword>
<dbReference type="InterPro" id="IPR020846">
    <property type="entry name" value="MFS_dom"/>
</dbReference>
<keyword evidence="10" id="KW-1185">Reference proteome</keyword>
<dbReference type="InterPro" id="IPR036259">
    <property type="entry name" value="MFS_trans_sf"/>
</dbReference>
<feature type="transmembrane region" description="Helical" evidence="7">
    <location>
        <begin position="433"/>
        <end position="455"/>
    </location>
</feature>
<keyword evidence="3" id="KW-1003">Cell membrane</keyword>
<feature type="transmembrane region" description="Helical" evidence="7">
    <location>
        <begin position="195"/>
        <end position="216"/>
    </location>
</feature>
<feature type="transmembrane region" description="Helical" evidence="7">
    <location>
        <begin position="98"/>
        <end position="121"/>
    </location>
</feature>
<evidence type="ECO:0000313" key="10">
    <source>
        <dbReference type="Proteomes" id="UP000051790"/>
    </source>
</evidence>
<dbReference type="PANTHER" id="PTHR42718">
    <property type="entry name" value="MAJOR FACILITATOR SUPERFAMILY MULTIDRUG TRANSPORTER MFSC"/>
    <property type="match status" value="1"/>
</dbReference>
<feature type="transmembrane region" description="Helical" evidence="7">
    <location>
        <begin position="165"/>
        <end position="183"/>
    </location>
</feature>
<dbReference type="Gene3D" id="1.20.1720.10">
    <property type="entry name" value="Multidrug resistance protein D"/>
    <property type="match status" value="1"/>
</dbReference>
<dbReference type="PANTHER" id="PTHR42718:SF46">
    <property type="entry name" value="BLR6921 PROTEIN"/>
    <property type="match status" value="1"/>
</dbReference>
<feature type="transmembrane region" description="Helical" evidence="7">
    <location>
        <begin position="75"/>
        <end position="92"/>
    </location>
</feature>
<feature type="transmembrane region" description="Helical" evidence="7">
    <location>
        <begin position="325"/>
        <end position="345"/>
    </location>
</feature>
<proteinExistence type="predicted"/>
<dbReference type="EMBL" id="AZEU01000111">
    <property type="protein sequence ID" value="KRL46203.1"/>
    <property type="molecule type" value="Genomic_DNA"/>
</dbReference>
<dbReference type="AlphaFoldDB" id="A0A0R1QY55"/>
<dbReference type="GO" id="GO:0022857">
    <property type="term" value="F:transmembrane transporter activity"/>
    <property type="evidence" value="ECO:0007669"/>
    <property type="project" value="InterPro"/>
</dbReference>
<dbReference type="GO" id="GO:0005886">
    <property type="term" value="C:plasma membrane"/>
    <property type="evidence" value="ECO:0007669"/>
    <property type="project" value="UniProtKB-SubCell"/>
</dbReference>
<comment type="subcellular location">
    <subcellularLocation>
        <location evidence="1">Cell membrane</location>
        <topology evidence="1">Multi-pass membrane protein</topology>
    </subcellularLocation>
</comment>
<name>A0A0R1QY55_9LACO</name>
<dbReference type="Gene3D" id="1.20.1250.20">
    <property type="entry name" value="MFS general substrate transporter like domains"/>
    <property type="match status" value="1"/>
</dbReference>
<feature type="transmembrane region" description="Helical" evidence="7">
    <location>
        <begin position="297"/>
        <end position="318"/>
    </location>
</feature>
<dbReference type="PRINTS" id="PR01036">
    <property type="entry name" value="TCRTETB"/>
</dbReference>
<gene>
    <name evidence="9" type="ORF">FD01_GL000486</name>
</gene>
<keyword evidence="6 7" id="KW-0472">Membrane</keyword>
<dbReference type="PROSITE" id="PS50850">
    <property type="entry name" value="MFS"/>
    <property type="match status" value="1"/>
</dbReference>
<evidence type="ECO:0000256" key="2">
    <source>
        <dbReference type="ARBA" id="ARBA00022448"/>
    </source>
</evidence>
<dbReference type="CDD" id="cd17321">
    <property type="entry name" value="MFS_MMR_MDR_like"/>
    <property type="match status" value="1"/>
</dbReference>
<feature type="transmembrane region" description="Helical" evidence="7">
    <location>
        <begin position="7"/>
        <end position="31"/>
    </location>
</feature>
<evidence type="ECO:0000256" key="5">
    <source>
        <dbReference type="ARBA" id="ARBA00022989"/>
    </source>
</evidence>
<evidence type="ECO:0000256" key="7">
    <source>
        <dbReference type="SAM" id="Phobius"/>
    </source>
</evidence>
<feature type="domain" description="Major facilitator superfamily (MFS) profile" evidence="8">
    <location>
        <begin position="9"/>
        <end position="457"/>
    </location>
</feature>
<sequence>MKAMQRWLGLGVLGMFFFMVVVDGSIVTIAVPTMARALHVGTASVNLVISVYLITISALLLPFGQLGDRIGRTRLFQMGTAGFVIGSWLAGATNELSVVLIGRVIQAIGASMTMATSYAVVTDLFPPEQLGRAFGIESIFISLGALAGPGLGGLILANWGWREIFWVNVPVGIVCLVLSVWTLPKNVSHSQNVRFDWLGVGGLILLAGGFYAVSVLAGRQPVIALAGLAVIGLILWGWLRLEKRQATPLFEARLLKGEKVATPLLASFLSFIAAYAFVLLSPIYLQLVVHLDSRITGLVLMAGPLAALVANPVAGVLVDHWGQATLMRIGMAIMLVAQLGLVALSGVGEPWWVILWSVISVIGTALFTTAANTQIMTGVTAAHRGAIGALNSLAREVGMMLGVSVAGGIYYGILSQTAGKMVTNALRQPRAELILAQRGAYLVASILLGVALWQLRRRIK</sequence>
<dbReference type="InterPro" id="IPR011701">
    <property type="entry name" value="MFS"/>
</dbReference>
<protein>
    <submittedName>
        <fullName evidence="9">Efflux pump antibiotic resistance protein</fullName>
    </submittedName>
</protein>
<evidence type="ECO:0000313" key="9">
    <source>
        <dbReference type="EMBL" id="KRL46203.1"/>
    </source>
</evidence>
<accession>A0A0R1QY55</accession>
<feature type="transmembrane region" description="Helical" evidence="7">
    <location>
        <begin position="260"/>
        <end position="285"/>
    </location>
</feature>
<keyword evidence="5 7" id="KW-1133">Transmembrane helix</keyword>
<dbReference type="Pfam" id="PF07690">
    <property type="entry name" value="MFS_1"/>
    <property type="match status" value="1"/>
</dbReference>
<evidence type="ECO:0000256" key="3">
    <source>
        <dbReference type="ARBA" id="ARBA00022475"/>
    </source>
</evidence>
<keyword evidence="2" id="KW-0813">Transport</keyword>
<dbReference type="SUPFAM" id="SSF103473">
    <property type="entry name" value="MFS general substrate transporter"/>
    <property type="match status" value="1"/>
</dbReference>
<organism evidence="9 10">
    <name type="scientific">Lacticaseibacillus manihotivorans DSM 13343 = JCM 12514</name>
    <dbReference type="NCBI Taxonomy" id="1423769"/>
    <lineage>
        <taxon>Bacteria</taxon>
        <taxon>Bacillati</taxon>
        <taxon>Bacillota</taxon>
        <taxon>Bacilli</taxon>
        <taxon>Lactobacillales</taxon>
        <taxon>Lactobacillaceae</taxon>
        <taxon>Lacticaseibacillus</taxon>
    </lineage>
</organism>
<evidence type="ECO:0000256" key="4">
    <source>
        <dbReference type="ARBA" id="ARBA00022692"/>
    </source>
</evidence>
<feature type="transmembrane region" description="Helical" evidence="7">
    <location>
        <begin position="222"/>
        <end position="239"/>
    </location>
</feature>
<dbReference type="PATRIC" id="fig|1423769.4.peg.518"/>
<feature type="transmembrane region" description="Helical" evidence="7">
    <location>
        <begin position="351"/>
        <end position="372"/>
    </location>
</feature>
<dbReference type="RefSeq" id="WP_056963174.1">
    <property type="nucleotide sequence ID" value="NZ_AZEU01000111.1"/>
</dbReference>
<evidence type="ECO:0000259" key="8">
    <source>
        <dbReference type="PROSITE" id="PS50850"/>
    </source>
</evidence>
<comment type="caution">
    <text evidence="9">The sequence shown here is derived from an EMBL/GenBank/DDBJ whole genome shotgun (WGS) entry which is preliminary data.</text>
</comment>
<dbReference type="OrthoDB" id="102502at2"/>
<reference evidence="9 10" key="1">
    <citation type="journal article" date="2015" name="Genome Announc.">
        <title>Expanding the biotechnology potential of lactobacilli through comparative genomics of 213 strains and associated genera.</title>
        <authorList>
            <person name="Sun Z."/>
            <person name="Harris H.M."/>
            <person name="McCann A."/>
            <person name="Guo C."/>
            <person name="Argimon S."/>
            <person name="Zhang W."/>
            <person name="Yang X."/>
            <person name="Jeffery I.B."/>
            <person name="Cooney J.C."/>
            <person name="Kagawa T.F."/>
            <person name="Liu W."/>
            <person name="Song Y."/>
            <person name="Salvetti E."/>
            <person name="Wrobel A."/>
            <person name="Rasinkangas P."/>
            <person name="Parkhill J."/>
            <person name="Rea M.C."/>
            <person name="O'Sullivan O."/>
            <person name="Ritari J."/>
            <person name="Douillard F.P."/>
            <person name="Paul Ross R."/>
            <person name="Yang R."/>
            <person name="Briner A.E."/>
            <person name="Felis G.E."/>
            <person name="de Vos W.M."/>
            <person name="Barrangou R."/>
            <person name="Klaenhammer T.R."/>
            <person name="Caufield P.W."/>
            <person name="Cui Y."/>
            <person name="Zhang H."/>
            <person name="O'Toole P.W."/>
        </authorList>
    </citation>
    <scope>NUCLEOTIDE SEQUENCE [LARGE SCALE GENOMIC DNA]</scope>
    <source>
        <strain evidence="9 10">DSM 13343</strain>
    </source>
</reference>
<evidence type="ECO:0000256" key="1">
    <source>
        <dbReference type="ARBA" id="ARBA00004651"/>
    </source>
</evidence>
<feature type="transmembrane region" description="Helical" evidence="7">
    <location>
        <begin position="133"/>
        <end position="159"/>
    </location>
</feature>
<feature type="transmembrane region" description="Helical" evidence="7">
    <location>
        <begin position="43"/>
        <end position="63"/>
    </location>
</feature>
<dbReference type="Proteomes" id="UP000051790">
    <property type="component" value="Unassembled WGS sequence"/>
</dbReference>
<feature type="transmembrane region" description="Helical" evidence="7">
    <location>
        <begin position="393"/>
        <end position="413"/>
    </location>
</feature>